<dbReference type="AlphaFoldDB" id="A0A656INF4"/>
<evidence type="ECO:0000256" key="1">
    <source>
        <dbReference type="SAM" id="Phobius"/>
    </source>
</evidence>
<dbReference type="Pfam" id="PF10840">
    <property type="entry name" value="DUF2645"/>
    <property type="match status" value="1"/>
</dbReference>
<feature type="transmembrane region" description="Helical" evidence="1">
    <location>
        <begin position="60"/>
        <end position="78"/>
    </location>
</feature>
<dbReference type="EMBL" id="ATFT01000013">
    <property type="protein sequence ID" value="EPI75248.1"/>
    <property type="molecule type" value="Genomic_DNA"/>
</dbReference>
<sequence>MKRIFIMSPKMFALCAIWLLLAIPLIAVFSVLDKEWMIGESGINNICDVMRTVENDDSRGFGAMMTLPLFFPFFYVTVYKKIRSWFLYCVALVIFAYWSWQFFLRYQFCV</sequence>
<accession>A0A656INF4</accession>
<evidence type="ECO:0000313" key="2">
    <source>
        <dbReference type="EMBL" id="EPI75248.1"/>
    </source>
</evidence>
<comment type="caution">
    <text evidence="2">The sequence shown here is derived from an EMBL/GenBank/DDBJ whole genome shotgun (WGS) entry which is preliminary data.</text>
</comment>
<proteinExistence type="predicted"/>
<evidence type="ECO:0008006" key="4">
    <source>
        <dbReference type="Google" id="ProtNLM"/>
    </source>
</evidence>
<organism evidence="2 3">
    <name type="scientific">Salmonella enteritidis (strain 2009K0958)</name>
    <dbReference type="NCBI Taxonomy" id="1192586"/>
    <lineage>
        <taxon>Bacteria</taxon>
        <taxon>Pseudomonadati</taxon>
        <taxon>Pseudomonadota</taxon>
        <taxon>Gammaproteobacteria</taxon>
        <taxon>Enterobacterales</taxon>
        <taxon>Enterobacteriaceae</taxon>
        <taxon>Salmonella</taxon>
    </lineage>
</organism>
<keyword evidence="1" id="KW-0812">Transmembrane</keyword>
<dbReference type="Proteomes" id="UP000014535">
    <property type="component" value="Unassembled WGS sequence"/>
</dbReference>
<name>A0A656INF4_SALE2</name>
<gene>
    <name evidence="2" type="ORF">A673_00807</name>
</gene>
<keyword evidence="1" id="KW-1133">Transmembrane helix</keyword>
<reference evidence="2 3" key="1">
    <citation type="submission" date="2013-04" db="EMBL/GenBank/DDBJ databases">
        <authorList>
            <person name="McClelland M."/>
            <person name="Porwollik S."/>
            <person name="Desai P."/>
            <person name="Cheng P."/>
            <person name="Wollam A."/>
            <person name="Pepin K."/>
            <person name="Palsikar V.B."/>
            <person name="Fulton L."/>
            <person name="Fulton R."/>
            <person name="Delehaunty K."/>
            <person name="Fronick C."/>
            <person name="Godfrey J."/>
            <person name="Waligorski J."/>
            <person name="Appelbaum E."/>
            <person name="Tomlinson C."/>
            <person name="Warren W."/>
            <person name="Sodergren E."/>
            <person name="Weinstock G."/>
            <person name="Wilson R.K."/>
        </authorList>
    </citation>
    <scope>NUCLEOTIDE SEQUENCE [LARGE SCALE GENOMIC DNA]</scope>
    <source>
        <strain evidence="2 3">2009K0958</strain>
    </source>
</reference>
<evidence type="ECO:0000313" key="3">
    <source>
        <dbReference type="Proteomes" id="UP000014535"/>
    </source>
</evidence>
<keyword evidence="1" id="KW-0472">Membrane</keyword>
<dbReference type="InterPro" id="IPR022553">
    <property type="entry name" value="DUF2645"/>
</dbReference>
<feature type="transmembrane region" description="Helical" evidence="1">
    <location>
        <begin position="85"/>
        <end position="104"/>
    </location>
</feature>
<protein>
    <recommendedName>
        <fullName evidence="4">DUF2645 family protein</fullName>
    </recommendedName>
</protein>